<organism evidence="3 4">
    <name type="scientific">Candidatus Methylophosphatis roskildensis</name>
    <dbReference type="NCBI Taxonomy" id="2899263"/>
    <lineage>
        <taxon>Bacteria</taxon>
        <taxon>Pseudomonadati</taxon>
        <taxon>Pseudomonadota</taxon>
        <taxon>Betaproteobacteria</taxon>
        <taxon>Nitrosomonadales</taxon>
        <taxon>Sterolibacteriaceae</taxon>
        <taxon>Candidatus Methylophosphatis</taxon>
    </lineage>
</organism>
<sequence length="544" mass="55245">MKLCILSSAVLCALAAPSAFAALSPADATDVAAIQGTEREIILTGASAIQNNLLNGLTSICGSLVRMDNSGNIRAYLCRNAAATTTFPGQNLLIHHNVSGGSLNSVLATNINAGSAERQSIIANFSTCTASGSNYTGCGTGAGQLVSAQSMGGASDVDPIAFADSNVYTPGPTYPVSVSPASGAQVFAVVANTILYRKMQFQQGVTNDLGPVLPASCYDGTNATGTVENPAGDIAGDDFSPACQPSISREAYASIADGPASALKNGWAALLGAGITGPGNNVVKLCRRVATSGTQASSNIFFLANPSSEVGKIAPAGGFTTVAGANGSVIGSSKLWWWANSGTGDVLDCLGNANNGTGPDGTAASIPAGVGGALSVGSHYALGVVSAENDWRTQTAPLRTNWRFLKIDGESPEATAAHSTARDPFGRVIDSASRDQCARETYADGRYPFGYEFVIVRRTNLTAAQSGFIGEILGDGLFNPLSAAAVQPSANCNLISDNPPRGIVAKPSTAAGVNHVANPTRVAKGSSNGKPYQPIVFGNQGAEN</sequence>
<feature type="region of interest" description="Disordered" evidence="1">
    <location>
        <begin position="521"/>
        <end position="544"/>
    </location>
</feature>
<evidence type="ECO:0000313" key="4">
    <source>
        <dbReference type="Proteomes" id="UP000807785"/>
    </source>
</evidence>
<evidence type="ECO:0000313" key="3">
    <source>
        <dbReference type="EMBL" id="MBK6972704.1"/>
    </source>
</evidence>
<evidence type="ECO:0008006" key="5">
    <source>
        <dbReference type="Google" id="ProtNLM"/>
    </source>
</evidence>
<proteinExistence type="predicted"/>
<evidence type="ECO:0000256" key="1">
    <source>
        <dbReference type="SAM" id="MobiDB-lite"/>
    </source>
</evidence>
<dbReference type="AlphaFoldDB" id="A0A9D7E210"/>
<keyword evidence="2" id="KW-0732">Signal</keyword>
<gene>
    <name evidence="3" type="ORF">IPH26_07020</name>
</gene>
<comment type="caution">
    <text evidence="3">The sequence shown here is derived from an EMBL/GenBank/DDBJ whole genome shotgun (WGS) entry which is preliminary data.</text>
</comment>
<evidence type="ECO:0000256" key="2">
    <source>
        <dbReference type="SAM" id="SignalP"/>
    </source>
</evidence>
<accession>A0A9D7E210</accession>
<reference evidence="3" key="1">
    <citation type="submission" date="2020-10" db="EMBL/GenBank/DDBJ databases">
        <title>Connecting structure to function with the recovery of over 1000 high-quality activated sludge metagenome-assembled genomes encoding full-length rRNA genes using long-read sequencing.</title>
        <authorList>
            <person name="Singleton C.M."/>
            <person name="Petriglieri F."/>
            <person name="Kristensen J.M."/>
            <person name="Kirkegaard R.H."/>
            <person name="Michaelsen T.Y."/>
            <person name="Andersen M.H."/>
            <person name="Karst S.M."/>
            <person name="Dueholm M.S."/>
            <person name="Nielsen P.H."/>
            <person name="Albertsen M."/>
        </authorList>
    </citation>
    <scope>NUCLEOTIDE SEQUENCE</scope>
    <source>
        <strain evidence="3">Bjer_18-Q3-R1-45_BAT3C.347</strain>
    </source>
</reference>
<dbReference type="EMBL" id="JADJEV010000003">
    <property type="protein sequence ID" value="MBK6972704.1"/>
    <property type="molecule type" value="Genomic_DNA"/>
</dbReference>
<feature type="chain" id="PRO_5038692498" description="PBP domain-containing protein" evidence="2">
    <location>
        <begin position="22"/>
        <end position="544"/>
    </location>
</feature>
<feature type="signal peptide" evidence="2">
    <location>
        <begin position="1"/>
        <end position="21"/>
    </location>
</feature>
<dbReference type="Proteomes" id="UP000807785">
    <property type="component" value="Unassembled WGS sequence"/>
</dbReference>
<protein>
    <recommendedName>
        <fullName evidence="5">PBP domain-containing protein</fullName>
    </recommendedName>
</protein>
<name>A0A9D7E210_9PROT</name>